<evidence type="ECO:0000313" key="9">
    <source>
        <dbReference type="EMBL" id="KKJ75392.1"/>
    </source>
</evidence>
<keyword evidence="3" id="KW-0808">Transferase</keyword>
<dbReference type="Proteomes" id="UP000034491">
    <property type="component" value="Unassembled WGS sequence"/>
</dbReference>
<evidence type="ECO:0000256" key="3">
    <source>
        <dbReference type="ARBA" id="ARBA00022679"/>
    </source>
</evidence>
<keyword evidence="10" id="KW-1185">Reference proteome</keyword>
<proteinExistence type="inferred from homology"/>
<protein>
    <recommendedName>
        <fullName evidence="11">DUF2029 domain-containing protein</fullName>
    </recommendedName>
</protein>
<comment type="caution">
    <text evidence="9">The sequence shown here is derived from an EMBL/GenBank/DDBJ whole genome shotgun (WGS) entry which is preliminary data.</text>
</comment>
<feature type="transmembrane region" description="Helical" evidence="8">
    <location>
        <begin position="141"/>
        <end position="170"/>
    </location>
</feature>
<feature type="transmembrane region" description="Helical" evidence="8">
    <location>
        <begin position="388"/>
        <end position="408"/>
    </location>
</feature>
<evidence type="ECO:0000256" key="2">
    <source>
        <dbReference type="ARBA" id="ARBA00022475"/>
    </source>
</evidence>
<gene>
    <name evidence="9" type="ORF">WH95_18220</name>
</gene>
<dbReference type="EMBL" id="LANI01000032">
    <property type="protein sequence ID" value="KKJ75392.1"/>
    <property type="molecule type" value="Genomic_DNA"/>
</dbReference>
<dbReference type="OrthoDB" id="7679563at2"/>
<comment type="subcellular location">
    <subcellularLocation>
        <location evidence="1">Cell membrane</location>
        <topology evidence="1">Multi-pass membrane protein</topology>
    </subcellularLocation>
</comment>
<sequence>MAVLTIFFYFLSILIGTGQESYFGVPLGVDFLAFYTGGSFYLNDNLDSVYEHIFIHQQSNPVSEIYFPNQLTFQQTIIGPDFNKLSPFINPPFTALLYAPFAYFDYVPAFIGWTFFNLVLLFLSVLTIRSELPRLQQFSSIKLYLCCFLFFPTIACFLYGQAAPIILFIYCLCFKSLRNGQDFRAGFFLGLLLFKPQLAVGVAFILILKCRWKAIIGGICSVTIVTGYAIVYMTDELQAYFTISPYLFDLLRAEYYPTWGINSFFGFSALLLDPVSITATNVLTVILTVGSLSLLFVSWNKNTWLTDKASWDIHMAITFCWGLLISPHLYYYDLMLLLLPAAIVTQHLPQLYPQSPRIILWMTLVWVACYLGSQFTSVQLKISNLLELPNIGVQFTTVIVFYFGYLLYKSVTSPPPQLSNSNNST</sequence>
<feature type="transmembrane region" description="Helical" evidence="8">
    <location>
        <begin position="214"/>
        <end position="233"/>
    </location>
</feature>
<feature type="transmembrane region" description="Helical" evidence="8">
    <location>
        <begin position="358"/>
        <end position="376"/>
    </location>
</feature>
<name>A0A0M2R0H9_9PROT</name>
<feature type="transmembrane region" description="Helical" evidence="8">
    <location>
        <begin position="185"/>
        <end position="207"/>
    </location>
</feature>
<dbReference type="Pfam" id="PF09594">
    <property type="entry name" value="GT87"/>
    <property type="match status" value="1"/>
</dbReference>
<keyword evidence="6 8" id="KW-0472">Membrane</keyword>
<evidence type="ECO:0000313" key="10">
    <source>
        <dbReference type="Proteomes" id="UP000034491"/>
    </source>
</evidence>
<evidence type="ECO:0000256" key="8">
    <source>
        <dbReference type="SAM" id="Phobius"/>
    </source>
</evidence>
<dbReference type="RefSeq" id="WP_046509818.1">
    <property type="nucleotide sequence ID" value="NZ_LANI01000032.1"/>
</dbReference>
<dbReference type="InterPro" id="IPR018584">
    <property type="entry name" value="GT87"/>
</dbReference>
<evidence type="ECO:0000256" key="5">
    <source>
        <dbReference type="ARBA" id="ARBA00022989"/>
    </source>
</evidence>
<keyword evidence="4 8" id="KW-0812">Transmembrane</keyword>
<feature type="transmembrane region" description="Helical" evidence="8">
    <location>
        <begin position="279"/>
        <end position="299"/>
    </location>
</feature>
<accession>A0A0M2R0H9</accession>
<keyword evidence="5 8" id="KW-1133">Transmembrane helix</keyword>
<dbReference type="AlphaFoldDB" id="A0A0M2R0H9"/>
<dbReference type="GO" id="GO:0005886">
    <property type="term" value="C:plasma membrane"/>
    <property type="evidence" value="ECO:0007669"/>
    <property type="project" value="UniProtKB-SubCell"/>
</dbReference>
<comment type="similarity">
    <text evidence="7">Belongs to the glycosyltransferase 87 family.</text>
</comment>
<evidence type="ECO:0000256" key="1">
    <source>
        <dbReference type="ARBA" id="ARBA00004651"/>
    </source>
</evidence>
<evidence type="ECO:0008006" key="11">
    <source>
        <dbReference type="Google" id="ProtNLM"/>
    </source>
</evidence>
<dbReference type="STRING" id="1549748.WH95_18220"/>
<evidence type="ECO:0000256" key="6">
    <source>
        <dbReference type="ARBA" id="ARBA00023136"/>
    </source>
</evidence>
<dbReference type="GO" id="GO:0016758">
    <property type="term" value="F:hexosyltransferase activity"/>
    <property type="evidence" value="ECO:0007669"/>
    <property type="project" value="InterPro"/>
</dbReference>
<keyword evidence="2" id="KW-1003">Cell membrane</keyword>
<organism evidence="9 10">
    <name type="scientific">Kiloniella litopenaei</name>
    <dbReference type="NCBI Taxonomy" id="1549748"/>
    <lineage>
        <taxon>Bacteria</taxon>
        <taxon>Pseudomonadati</taxon>
        <taxon>Pseudomonadota</taxon>
        <taxon>Alphaproteobacteria</taxon>
        <taxon>Rhodospirillales</taxon>
        <taxon>Kiloniellaceae</taxon>
        <taxon>Kiloniella</taxon>
    </lineage>
</organism>
<feature type="transmembrane region" description="Helical" evidence="8">
    <location>
        <begin position="106"/>
        <end position="129"/>
    </location>
</feature>
<evidence type="ECO:0000256" key="4">
    <source>
        <dbReference type="ARBA" id="ARBA00022692"/>
    </source>
</evidence>
<evidence type="ECO:0000256" key="7">
    <source>
        <dbReference type="ARBA" id="ARBA00024033"/>
    </source>
</evidence>
<reference evidence="9 10" key="1">
    <citation type="submission" date="2015-03" db="EMBL/GenBank/DDBJ databases">
        <title>Genome sequence of Kiloniella sp. P1-1, isolated from the gut microflora of Pacific white shrimp, Penaeus vannamei.</title>
        <authorList>
            <person name="Shao Z."/>
            <person name="Wang L."/>
            <person name="Li X."/>
        </authorList>
    </citation>
    <scope>NUCLEOTIDE SEQUENCE [LARGE SCALE GENOMIC DNA]</scope>
    <source>
        <strain evidence="9 10">P1-1</strain>
    </source>
</reference>